<dbReference type="Proteomes" id="UP000221247">
    <property type="component" value="Segment"/>
</dbReference>
<gene>
    <name evidence="1" type="primary">56</name>
    <name evidence="1" type="ORF">PBI_BELLAMY_56</name>
</gene>
<reference evidence="1 2" key="1">
    <citation type="submission" date="2017-06" db="EMBL/GenBank/DDBJ databases">
        <authorList>
            <person name="Kim H.J."/>
            <person name="Triplett B.A."/>
        </authorList>
    </citation>
    <scope>NUCLEOTIDE SEQUENCE [LARGE SCALE GENOMIC DNA]</scope>
</reference>
<sequence>MTPHKYDHILIQRNPFTHKPQSITYIDPKFIQLRIYYKCESEFFKKKTTSQ</sequence>
<protein>
    <submittedName>
        <fullName evidence="1">Uncharacterized protein</fullName>
    </submittedName>
</protein>
<evidence type="ECO:0000313" key="1">
    <source>
        <dbReference type="EMBL" id="ASR76101.1"/>
    </source>
</evidence>
<dbReference type="GeneID" id="54981386"/>
<evidence type="ECO:0000313" key="2">
    <source>
        <dbReference type="Proteomes" id="UP000221247"/>
    </source>
</evidence>
<proteinExistence type="predicted"/>
<dbReference type="KEGG" id="vg:54981386"/>
<organism evidence="1 2">
    <name type="scientific">Synechococcus phage Bellamy</name>
    <dbReference type="NCBI Taxonomy" id="2023996"/>
    <lineage>
        <taxon>Viruses</taxon>
        <taxon>Duplodnaviria</taxon>
        <taxon>Heunggongvirae</taxon>
        <taxon>Uroviricota</taxon>
        <taxon>Caudoviricetes</taxon>
        <taxon>Pantevenvirales</taxon>
        <taxon>Kyanoviridae</taxon>
        <taxon>Bellamyvirus</taxon>
        <taxon>Bellamyvirus bellamy</taxon>
    </lineage>
</organism>
<keyword evidence="2" id="KW-1185">Reference proteome</keyword>
<accession>A0A222YVM2</accession>
<name>A0A222YVM2_9CAUD</name>
<dbReference type="EMBL" id="MF351863">
    <property type="protein sequence ID" value="ASR76101.1"/>
    <property type="molecule type" value="Genomic_DNA"/>
</dbReference>
<dbReference type="RefSeq" id="YP_009791213.1">
    <property type="nucleotide sequence ID" value="NC_047838.1"/>
</dbReference>